<sequence>MSSPDFEMTDVQEDLDMGRLDQIRDFQRETLSSLDEIQMSGKSGSPETQGLSERAVLGCWERLNQELDRPGAWTHAPDQESGPFELPAPLWNSVPADVEPGSSNRLFADLESEDIPMRRDVSVMSLGKGGCGDPQCYCTLFEQPTGQFYPSASGPFLEPTTFEQGKPFDTQAVLSPCELTSSFGLTSGDPFFQNFRQLAAELGPCPSGVSRFFPTQSNDEDYATASSSQSAGEYSEYLDALSEFALSDAGDE</sequence>
<dbReference type="Proteomes" id="UP000094444">
    <property type="component" value="Unassembled WGS sequence"/>
</dbReference>
<accession>A0A2P5HKL9</accession>
<gene>
    <name evidence="2" type="ORF">DHEL01_v210834</name>
</gene>
<dbReference type="EMBL" id="MAVT02001490">
    <property type="protein sequence ID" value="POS70776.1"/>
    <property type="molecule type" value="Genomic_DNA"/>
</dbReference>
<dbReference type="InParanoid" id="A0A2P5HKL9"/>
<proteinExistence type="predicted"/>
<protein>
    <submittedName>
        <fullName evidence="2">Uncharacterized protein</fullName>
    </submittedName>
</protein>
<evidence type="ECO:0000313" key="2">
    <source>
        <dbReference type="EMBL" id="POS70776.1"/>
    </source>
</evidence>
<comment type="caution">
    <text evidence="2">The sequence shown here is derived from an EMBL/GenBank/DDBJ whole genome shotgun (WGS) entry which is preliminary data.</text>
</comment>
<evidence type="ECO:0000313" key="3">
    <source>
        <dbReference type="Proteomes" id="UP000094444"/>
    </source>
</evidence>
<dbReference type="AlphaFoldDB" id="A0A2P5HKL9"/>
<keyword evidence="3" id="KW-1185">Reference proteome</keyword>
<feature type="region of interest" description="Disordered" evidence="1">
    <location>
        <begin position="31"/>
        <end position="51"/>
    </location>
</feature>
<organism evidence="2 3">
    <name type="scientific">Diaporthe helianthi</name>
    <dbReference type="NCBI Taxonomy" id="158607"/>
    <lineage>
        <taxon>Eukaryota</taxon>
        <taxon>Fungi</taxon>
        <taxon>Dikarya</taxon>
        <taxon>Ascomycota</taxon>
        <taxon>Pezizomycotina</taxon>
        <taxon>Sordariomycetes</taxon>
        <taxon>Sordariomycetidae</taxon>
        <taxon>Diaporthales</taxon>
        <taxon>Diaporthaceae</taxon>
        <taxon>Diaporthe</taxon>
    </lineage>
</organism>
<reference evidence="2" key="1">
    <citation type="submission" date="2017-09" db="EMBL/GenBank/DDBJ databases">
        <title>Polyketide synthases of a Diaporthe helianthi virulent isolate.</title>
        <authorList>
            <person name="Baroncelli R."/>
        </authorList>
    </citation>
    <scope>NUCLEOTIDE SEQUENCE [LARGE SCALE GENOMIC DNA]</scope>
    <source>
        <strain evidence="2">7/96</strain>
    </source>
</reference>
<name>A0A2P5HKL9_DIAHE</name>
<evidence type="ECO:0000256" key="1">
    <source>
        <dbReference type="SAM" id="MobiDB-lite"/>
    </source>
</evidence>